<evidence type="ECO:0000256" key="1">
    <source>
        <dbReference type="ARBA" id="ARBA00004173"/>
    </source>
</evidence>
<dbReference type="PANTHER" id="PTHR13362:SF2">
    <property type="entry name" value="SMALL RIBOSOMAL SUBUNIT PROTEIN MS33"/>
    <property type="match status" value="1"/>
</dbReference>
<feature type="region of interest" description="Disordered" evidence="7">
    <location>
        <begin position="80"/>
        <end position="110"/>
    </location>
</feature>
<evidence type="ECO:0000256" key="6">
    <source>
        <dbReference type="ARBA" id="ARBA00035132"/>
    </source>
</evidence>
<gene>
    <name evidence="8" type="ORF">OBBRIDRAFT_821186</name>
</gene>
<dbReference type="EMBL" id="KV722540">
    <property type="protein sequence ID" value="OCH86186.1"/>
    <property type="molecule type" value="Genomic_DNA"/>
</dbReference>
<feature type="compositionally biased region" description="Basic residues" evidence="7">
    <location>
        <begin position="88"/>
        <end position="98"/>
    </location>
</feature>
<keyword evidence="3" id="KW-0689">Ribosomal protein</keyword>
<evidence type="ECO:0000256" key="5">
    <source>
        <dbReference type="ARBA" id="ARBA00023274"/>
    </source>
</evidence>
<dbReference type="Pfam" id="PF08293">
    <property type="entry name" value="MRP-S33"/>
    <property type="match status" value="1"/>
</dbReference>
<dbReference type="InterPro" id="IPR013219">
    <property type="entry name" value="Ribosomal_mS33"/>
</dbReference>
<dbReference type="GO" id="GO:0005739">
    <property type="term" value="C:mitochondrion"/>
    <property type="evidence" value="ECO:0007669"/>
    <property type="project" value="UniProtKB-SubCell"/>
</dbReference>
<evidence type="ECO:0000256" key="3">
    <source>
        <dbReference type="ARBA" id="ARBA00022980"/>
    </source>
</evidence>
<dbReference type="Proteomes" id="UP000250043">
    <property type="component" value="Unassembled WGS sequence"/>
</dbReference>
<evidence type="ECO:0000313" key="9">
    <source>
        <dbReference type="Proteomes" id="UP000250043"/>
    </source>
</evidence>
<dbReference type="PANTHER" id="PTHR13362">
    <property type="entry name" value="MITOCHONDRIAL RIBOSOMAL PROTEIN S33"/>
    <property type="match status" value="1"/>
</dbReference>
<keyword evidence="4" id="KW-0496">Mitochondrion</keyword>
<accession>A0A8E2DGQ3</accession>
<evidence type="ECO:0000256" key="2">
    <source>
        <dbReference type="ARBA" id="ARBA00008970"/>
    </source>
</evidence>
<reference evidence="8 9" key="1">
    <citation type="submission" date="2016-07" db="EMBL/GenBank/DDBJ databases">
        <title>Draft genome of the white-rot fungus Obba rivulosa 3A-2.</title>
        <authorList>
            <consortium name="DOE Joint Genome Institute"/>
            <person name="Miettinen O."/>
            <person name="Riley R."/>
            <person name="Acob R."/>
            <person name="Barry K."/>
            <person name="Cullen D."/>
            <person name="De Vries R."/>
            <person name="Hainaut M."/>
            <person name="Hatakka A."/>
            <person name="Henrissat B."/>
            <person name="Hilden K."/>
            <person name="Kuo R."/>
            <person name="Labutti K."/>
            <person name="Lipzen A."/>
            <person name="Makela M.R."/>
            <person name="Sandor L."/>
            <person name="Spatafora J.W."/>
            <person name="Grigoriev I.V."/>
            <person name="Hibbett D.S."/>
        </authorList>
    </citation>
    <scope>NUCLEOTIDE SEQUENCE [LARGE SCALE GENOMIC DNA]</scope>
    <source>
        <strain evidence="8 9">3A-2</strain>
    </source>
</reference>
<keyword evidence="5" id="KW-0687">Ribonucleoprotein</keyword>
<name>A0A8E2DGQ3_9APHY</name>
<comment type="subcellular location">
    <subcellularLocation>
        <location evidence="1">Mitochondrion</location>
    </subcellularLocation>
</comment>
<dbReference type="OrthoDB" id="2257454at2759"/>
<evidence type="ECO:0000256" key="7">
    <source>
        <dbReference type="SAM" id="MobiDB-lite"/>
    </source>
</evidence>
<comment type="similarity">
    <text evidence="2">Belongs to the mitochondrion-specific ribosomal protein mS33 family.</text>
</comment>
<evidence type="ECO:0000313" key="8">
    <source>
        <dbReference type="EMBL" id="OCH86186.1"/>
    </source>
</evidence>
<keyword evidence="9" id="KW-1185">Reference proteome</keyword>
<dbReference type="GO" id="GO:0005840">
    <property type="term" value="C:ribosome"/>
    <property type="evidence" value="ECO:0007669"/>
    <property type="project" value="UniProtKB-KW"/>
</dbReference>
<organism evidence="8 9">
    <name type="scientific">Obba rivulosa</name>
    <dbReference type="NCBI Taxonomy" id="1052685"/>
    <lineage>
        <taxon>Eukaryota</taxon>
        <taxon>Fungi</taxon>
        <taxon>Dikarya</taxon>
        <taxon>Basidiomycota</taxon>
        <taxon>Agaricomycotina</taxon>
        <taxon>Agaricomycetes</taxon>
        <taxon>Polyporales</taxon>
        <taxon>Gelatoporiaceae</taxon>
        <taxon>Obba</taxon>
    </lineage>
</organism>
<dbReference type="AlphaFoldDB" id="A0A8E2DGQ3"/>
<protein>
    <recommendedName>
        <fullName evidence="6">Small ribosomal subunit protein mS33</fullName>
    </recommendedName>
</protein>
<dbReference type="GO" id="GO:1990904">
    <property type="term" value="C:ribonucleoprotein complex"/>
    <property type="evidence" value="ECO:0007669"/>
    <property type="project" value="UniProtKB-KW"/>
</dbReference>
<sequence>MAAAIAPAPSRLAALTRLRCSIFQTSYNPTSVRTGAKYLRARLRGPSMLKYYPTELSVAKFNAFAQGEWTMIDADEIQREKDVEDKKKRGKGAPKKAKRKEDSRRLKRKK</sequence>
<evidence type="ECO:0000256" key="4">
    <source>
        <dbReference type="ARBA" id="ARBA00023128"/>
    </source>
</evidence>
<proteinExistence type="inferred from homology"/>